<dbReference type="Proteomes" id="UP000326924">
    <property type="component" value="Unassembled WGS sequence"/>
</dbReference>
<gene>
    <name evidence="1" type="ORF">FN846DRAFT_905881</name>
</gene>
<organism evidence="1 2">
    <name type="scientific">Sphaerosporella brunnea</name>
    <dbReference type="NCBI Taxonomy" id="1250544"/>
    <lineage>
        <taxon>Eukaryota</taxon>
        <taxon>Fungi</taxon>
        <taxon>Dikarya</taxon>
        <taxon>Ascomycota</taxon>
        <taxon>Pezizomycotina</taxon>
        <taxon>Pezizomycetes</taxon>
        <taxon>Pezizales</taxon>
        <taxon>Pyronemataceae</taxon>
        <taxon>Sphaerosporella</taxon>
    </lineage>
</organism>
<sequence>MDQTPAPFEYLDGQTYILKGSKNVQAKATKSGWDKWQATLMISASGDGQMLKIILIFRGEGLIPHEELKQLYSSSNKVIALFNENAYCNKEVMQQLRDGLLVPYLEEDGNP</sequence>
<reference evidence="1 2" key="1">
    <citation type="submission" date="2019-09" db="EMBL/GenBank/DDBJ databases">
        <title>Draft genome of the ectomycorrhizal ascomycete Sphaerosporella brunnea.</title>
        <authorList>
            <consortium name="DOE Joint Genome Institute"/>
            <person name="Benucci G.M."/>
            <person name="Marozzi G."/>
            <person name="Antonielli L."/>
            <person name="Sanchez S."/>
            <person name="Marco P."/>
            <person name="Wang X."/>
            <person name="Falini L.B."/>
            <person name="Barry K."/>
            <person name="Haridas S."/>
            <person name="Lipzen A."/>
            <person name="Labutti K."/>
            <person name="Grigoriev I.V."/>
            <person name="Murat C."/>
            <person name="Martin F."/>
            <person name="Albertini E."/>
            <person name="Donnini D."/>
            <person name="Bonito G."/>
        </authorList>
    </citation>
    <scope>NUCLEOTIDE SEQUENCE [LARGE SCALE GENOMIC DNA]</scope>
    <source>
        <strain evidence="1 2">Sb_GMNB300</strain>
    </source>
</reference>
<evidence type="ECO:0000313" key="2">
    <source>
        <dbReference type="Proteomes" id="UP000326924"/>
    </source>
</evidence>
<name>A0A5J5EZZ3_9PEZI</name>
<keyword evidence="2" id="KW-1185">Reference proteome</keyword>
<evidence type="ECO:0000313" key="1">
    <source>
        <dbReference type="EMBL" id="KAA8908999.1"/>
    </source>
</evidence>
<dbReference type="OrthoDB" id="5422788at2759"/>
<dbReference type="AlphaFoldDB" id="A0A5J5EZZ3"/>
<dbReference type="EMBL" id="VXIS01000062">
    <property type="protein sequence ID" value="KAA8908999.1"/>
    <property type="molecule type" value="Genomic_DNA"/>
</dbReference>
<proteinExistence type="predicted"/>
<protein>
    <submittedName>
        <fullName evidence="1">Uncharacterized protein</fullName>
    </submittedName>
</protein>
<accession>A0A5J5EZZ3</accession>
<comment type="caution">
    <text evidence="1">The sequence shown here is derived from an EMBL/GenBank/DDBJ whole genome shotgun (WGS) entry which is preliminary data.</text>
</comment>
<dbReference type="InParanoid" id="A0A5J5EZZ3"/>